<sequence>MTRPPRSLRPRIIYPTMSGSCDDPSDRGRNRHREGVTQPRFLIYPIGKRDSDYLYGSISFSYLRCPLKYESNLNHNQIRKLDHPALPKHPGKLNDSRRNNFEYYSMES</sequence>
<dbReference type="AlphaFoldDB" id="A0A4Y2WLX2"/>
<feature type="region of interest" description="Disordered" evidence="1">
    <location>
        <begin position="1"/>
        <end position="36"/>
    </location>
</feature>
<proteinExistence type="predicted"/>
<dbReference type="EMBL" id="BGPR01062140">
    <property type="protein sequence ID" value="GBO37614.1"/>
    <property type="molecule type" value="Genomic_DNA"/>
</dbReference>
<evidence type="ECO:0000313" key="3">
    <source>
        <dbReference type="EMBL" id="GBO37614.1"/>
    </source>
</evidence>
<evidence type="ECO:0000313" key="2">
    <source>
        <dbReference type="EMBL" id="GBO37612.1"/>
    </source>
</evidence>
<protein>
    <submittedName>
        <fullName evidence="3">Uncharacterized protein</fullName>
    </submittedName>
</protein>
<dbReference type="Proteomes" id="UP000499080">
    <property type="component" value="Unassembled WGS sequence"/>
</dbReference>
<feature type="region of interest" description="Disordered" evidence="1">
    <location>
        <begin position="82"/>
        <end position="108"/>
    </location>
</feature>
<evidence type="ECO:0000256" key="1">
    <source>
        <dbReference type="SAM" id="MobiDB-lite"/>
    </source>
</evidence>
<accession>A0A4Y2WLX2</accession>
<reference evidence="3 4" key="1">
    <citation type="journal article" date="2019" name="Sci. Rep.">
        <title>Orb-weaving spider Araneus ventricosus genome elucidates the spidroin gene catalogue.</title>
        <authorList>
            <person name="Kono N."/>
            <person name="Nakamura H."/>
            <person name="Ohtoshi R."/>
            <person name="Moran D.A.P."/>
            <person name="Shinohara A."/>
            <person name="Yoshida Y."/>
            <person name="Fujiwara M."/>
            <person name="Mori M."/>
            <person name="Tomita M."/>
            <person name="Arakawa K."/>
        </authorList>
    </citation>
    <scope>NUCLEOTIDE SEQUENCE [LARGE SCALE GENOMIC DNA]</scope>
</reference>
<dbReference type="EMBL" id="BGPR01062137">
    <property type="protein sequence ID" value="GBO37612.1"/>
    <property type="molecule type" value="Genomic_DNA"/>
</dbReference>
<keyword evidence="4" id="KW-1185">Reference proteome</keyword>
<comment type="caution">
    <text evidence="3">The sequence shown here is derived from an EMBL/GenBank/DDBJ whole genome shotgun (WGS) entry which is preliminary data.</text>
</comment>
<organism evidence="3 4">
    <name type="scientific">Araneus ventricosus</name>
    <name type="common">Orbweaver spider</name>
    <name type="synonym">Epeira ventricosa</name>
    <dbReference type="NCBI Taxonomy" id="182803"/>
    <lineage>
        <taxon>Eukaryota</taxon>
        <taxon>Metazoa</taxon>
        <taxon>Ecdysozoa</taxon>
        <taxon>Arthropoda</taxon>
        <taxon>Chelicerata</taxon>
        <taxon>Arachnida</taxon>
        <taxon>Araneae</taxon>
        <taxon>Araneomorphae</taxon>
        <taxon>Entelegynae</taxon>
        <taxon>Araneoidea</taxon>
        <taxon>Araneidae</taxon>
        <taxon>Araneus</taxon>
    </lineage>
</organism>
<evidence type="ECO:0000313" key="4">
    <source>
        <dbReference type="Proteomes" id="UP000499080"/>
    </source>
</evidence>
<gene>
    <name evidence="3" type="ORF">AVEN_13960_1</name>
    <name evidence="2" type="ORF">AVEN_95365_1</name>
</gene>
<name>A0A4Y2WLX2_ARAVE</name>